<dbReference type="AlphaFoldDB" id="A0A553E5B9"/>
<feature type="domain" description="Glycosyl transferase family 1" evidence="1">
    <location>
        <begin position="201"/>
        <end position="331"/>
    </location>
</feature>
<keyword evidence="3" id="KW-0808">Transferase</keyword>
<dbReference type="GO" id="GO:0016757">
    <property type="term" value="F:glycosyltransferase activity"/>
    <property type="evidence" value="ECO:0007669"/>
    <property type="project" value="InterPro"/>
</dbReference>
<dbReference type="Proteomes" id="UP000316371">
    <property type="component" value="Unassembled WGS sequence"/>
</dbReference>
<evidence type="ECO:0000259" key="1">
    <source>
        <dbReference type="Pfam" id="PF00534"/>
    </source>
</evidence>
<evidence type="ECO:0000259" key="2">
    <source>
        <dbReference type="Pfam" id="PF13439"/>
    </source>
</evidence>
<evidence type="ECO:0000313" key="4">
    <source>
        <dbReference type="Proteomes" id="UP000316371"/>
    </source>
</evidence>
<feature type="domain" description="Glycosyltransferase subfamily 4-like N-terminal" evidence="2">
    <location>
        <begin position="6"/>
        <end position="170"/>
    </location>
</feature>
<dbReference type="PANTHER" id="PTHR45947">
    <property type="entry name" value="SULFOQUINOVOSYL TRANSFERASE SQD2"/>
    <property type="match status" value="1"/>
</dbReference>
<dbReference type="Pfam" id="PF00534">
    <property type="entry name" value="Glycos_transf_1"/>
    <property type="match status" value="1"/>
</dbReference>
<dbReference type="Gene3D" id="3.40.50.2000">
    <property type="entry name" value="Glycogen Phosphorylase B"/>
    <property type="match status" value="2"/>
</dbReference>
<comment type="caution">
    <text evidence="3">The sequence shown here is derived from an EMBL/GenBank/DDBJ whole genome shotgun (WGS) entry which is preliminary data.</text>
</comment>
<dbReference type="Pfam" id="PF13439">
    <property type="entry name" value="Glyco_transf_4"/>
    <property type="match status" value="1"/>
</dbReference>
<dbReference type="InterPro" id="IPR001296">
    <property type="entry name" value="Glyco_trans_1"/>
</dbReference>
<dbReference type="InterPro" id="IPR028098">
    <property type="entry name" value="Glyco_trans_4-like_N"/>
</dbReference>
<sequence length="381" mass="43437">MNPKNGGPSQGIRNINPHIRKLGIEVEVVCMDNCMDNYDVNDDFVIHKIGQGRSSYQYHPPLFDWLKENALNFDVLIVHGLWQYHNLAVYRTIKFLKKKSRIVPKVVIIPHGMLDPYFQKDSDRKWKALRNEIVWQLIEKKCINLADAILFTCQEELRLAATTFKGYHPKKTINIGYGIQTPPQNSQEFKTAFEQKCITIQGNKYWLFLSRIHEKKGVDLLINAYCKLAVNKSTIPDLVIAGPIASNYAQEMIAMASKNSKIHFLGMLQGAEKWGAFYNCEAYLLPSHQENFGIAIVEAMACKKPVVISKNVNIWKEVQAGNGGWILNELNEAEIYNVLLAISYLSETQIIQKGVAAYETFQTNFNVQDRATVLVKVLNQL</sequence>
<dbReference type="InterPro" id="IPR050194">
    <property type="entry name" value="Glycosyltransferase_grp1"/>
</dbReference>
<dbReference type="PANTHER" id="PTHR45947:SF3">
    <property type="entry name" value="SULFOQUINOVOSYL TRANSFERASE SQD2"/>
    <property type="match status" value="1"/>
</dbReference>
<gene>
    <name evidence="3" type="ORF">FNW21_07875</name>
</gene>
<organism evidence="3 4">
    <name type="scientific">Flavobacterium restrictum</name>
    <dbReference type="NCBI Taxonomy" id="2594428"/>
    <lineage>
        <taxon>Bacteria</taxon>
        <taxon>Pseudomonadati</taxon>
        <taxon>Bacteroidota</taxon>
        <taxon>Flavobacteriia</taxon>
        <taxon>Flavobacteriales</taxon>
        <taxon>Flavobacteriaceae</taxon>
        <taxon>Flavobacterium</taxon>
    </lineage>
</organism>
<name>A0A553E5B9_9FLAO</name>
<evidence type="ECO:0000313" key="3">
    <source>
        <dbReference type="EMBL" id="TRX40162.1"/>
    </source>
</evidence>
<accession>A0A553E5B9</accession>
<protein>
    <submittedName>
        <fullName evidence="3">Glycosyltransferase</fullName>
    </submittedName>
</protein>
<keyword evidence="4" id="KW-1185">Reference proteome</keyword>
<dbReference type="OrthoDB" id="9790710at2"/>
<proteinExistence type="predicted"/>
<dbReference type="EMBL" id="VJZT01000006">
    <property type="protein sequence ID" value="TRX40162.1"/>
    <property type="molecule type" value="Genomic_DNA"/>
</dbReference>
<reference evidence="3 4" key="1">
    <citation type="submission" date="2019-07" db="EMBL/GenBank/DDBJ databases">
        <title>Novel species of Flavobacterium.</title>
        <authorList>
            <person name="Liu Q."/>
            <person name="Xin Y.-H."/>
        </authorList>
    </citation>
    <scope>NUCLEOTIDE SEQUENCE [LARGE SCALE GENOMIC DNA]</scope>
    <source>
        <strain evidence="3 4">LB1R34</strain>
    </source>
</reference>
<dbReference type="SUPFAM" id="SSF53756">
    <property type="entry name" value="UDP-Glycosyltransferase/glycogen phosphorylase"/>
    <property type="match status" value="1"/>
</dbReference>